<evidence type="ECO:0000313" key="1">
    <source>
        <dbReference type="EMBL" id="EXJ14974.1"/>
    </source>
</evidence>
<protein>
    <submittedName>
        <fullName evidence="1">Uncharacterized protein</fullName>
    </submittedName>
</protein>
<evidence type="ECO:0000313" key="2">
    <source>
        <dbReference type="Proteomes" id="UP000019460"/>
    </source>
</evidence>
<dbReference type="STRING" id="1249627.D779_1938"/>
<dbReference type="OrthoDB" id="5296079at2"/>
<sequence length="108" mass="12577">MSSAWKRFSVADTLAYVDLPLFAHYIWVTKRLVKGMVVTPEGWSENSPMWSSTLNSYRILRLCHDELTPRYRQLVAEQSTHKRVHHLRSPRALKAFVGAVTDEYSDIR</sequence>
<dbReference type="eggNOG" id="COG0563">
    <property type="taxonomic scope" value="Bacteria"/>
</dbReference>
<gene>
    <name evidence="1" type="ORF">D779_1938</name>
</gene>
<name>W9V6G9_9GAMM</name>
<proteinExistence type="predicted"/>
<organism evidence="1 2">
    <name type="scientific">Imhoffiella purpurea</name>
    <dbReference type="NCBI Taxonomy" id="1249627"/>
    <lineage>
        <taxon>Bacteria</taxon>
        <taxon>Pseudomonadati</taxon>
        <taxon>Pseudomonadota</taxon>
        <taxon>Gammaproteobacteria</taxon>
        <taxon>Chromatiales</taxon>
        <taxon>Chromatiaceae</taxon>
        <taxon>Imhoffiella</taxon>
    </lineage>
</organism>
<accession>W9V6G9</accession>
<comment type="caution">
    <text evidence="1">The sequence shown here is derived from an EMBL/GenBank/DDBJ whole genome shotgun (WGS) entry which is preliminary data.</text>
</comment>
<dbReference type="EMBL" id="AONC01000031">
    <property type="protein sequence ID" value="EXJ14974.1"/>
    <property type="molecule type" value="Genomic_DNA"/>
</dbReference>
<dbReference type="Proteomes" id="UP000019460">
    <property type="component" value="Unassembled WGS sequence"/>
</dbReference>
<reference evidence="1 2" key="1">
    <citation type="submission" date="2012-11" db="EMBL/GenBank/DDBJ databases">
        <title>Genome assembly of Thiorhodococcus sp. AK35.</title>
        <authorList>
            <person name="Nupur N."/>
            <person name="Khatri I."/>
            <person name="Subramanian S."/>
            <person name="Pinnaka A."/>
        </authorList>
    </citation>
    <scope>NUCLEOTIDE SEQUENCE [LARGE SCALE GENOMIC DNA]</scope>
    <source>
        <strain evidence="1 2">AK35</strain>
    </source>
</reference>
<dbReference type="RefSeq" id="WP_052348047.1">
    <property type="nucleotide sequence ID" value="NZ_AONC01000031.1"/>
</dbReference>
<keyword evidence="2" id="KW-1185">Reference proteome</keyword>
<dbReference type="AlphaFoldDB" id="W9V6G9"/>